<dbReference type="HAMAP" id="MF_01411">
    <property type="entry name" value="LPS_assembly_LptD"/>
    <property type="match status" value="1"/>
</dbReference>
<dbReference type="InterPro" id="IPR007543">
    <property type="entry name" value="LptD_C"/>
</dbReference>
<evidence type="ECO:0000259" key="2">
    <source>
        <dbReference type="Pfam" id="PF04453"/>
    </source>
</evidence>
<comment type="caution">
    <text evidence="3">The sequence shown here is derived from an EMBL/GenBank/DDBJ whole genome shotgun (WGS) entry which is preliminary data.</text>
</comment>
<dbReference type="Pfam" id="PF04453">
    <property type="entry name" value="LptD"/>
    <property type="match status" value="1"/>
</dbReference>
<dbReference type="Proteomes" id="UP000196878">
    <property type="component" value="Unassembled WGS sequence"/>
</dbReference>
<sequence precursor="true">MKSRPALTRLLALALTTALASPASAEDGLATLVADDVRILSDDRLLAQGNVEVLWQGVTLKARRILYDRNQDEVTIEGPMTLVEGPDQIALASSAELSSDLTRGVLKSARIVLDQQMQIAANEIARTGGRYTKMTRVVASSCQVCPGGRQVPLWEIRSAEVLHDQETRLMYFKDATFRVMGVPVMYLPSLRMPDPSVDRAPGLLPLKFFHQSDLGYGMQVPYFLPLGDHADLKIAPLVTTGGAVMVENTYRQALNGGWMEWTGAIATDDLDNGPSLRHYLRGEGQLAFPAQFTMKFDVYSISDPNFLNDYELDDKDRLESTVQVYRARRDELISLEALHYRSLSEAEDNSVLPNLMLDGTWERRMPVPEAGGIATFGAQVMTYHNRSDSLYDLNGDGVADGRDMRRFSLYGNWQRDWVTAPGLVVTATGDLRADAFWFSNTPESDPEFTRVVPTFGTKLSWPFVRSTAGGGSEVLTPMAQVVWSPEGRRSPLNEDSLLVEFDEANLFSLDRFPGEDAYEEGWRANLGATWTRIDPAGWTLGITAGRVFRWSGDEEQFSPASGLDGQGSDWLTSVRLDWGNGISLVNRSLFEGLLDFSKNEFRLGYDRGPMNLATSFVWLDADQREMRETSRSVWAWDAEYDFNDRWTGTSEWRYDFSEHRAARAALGVVYRNECVQVDLEVSHRLTSSLGDETSTRVDLSVELLGFGNGGRRPPVTRTCAG</sequence>
<keyword evidence="4" id="KW-1185">Reference proteome</keyword>
<keyword evidence="1" id="KW-0998">Cell outer membrane</keyword>
<feature type="chain" id="PRO_5013412167" description="LPS-assembly protein LptD" evidence="1">
    <location>
        <begin position="26"/>
        <end position="721"/>
    </location>
</feature>
<protein>
    <recommendedName>
        <fullName evidence="1">LPS-assembly protein LptD</fullName>
    </recommendedName>
</protein>
<evidence type="ECO:0000313" key="4">
    <source>
        <dbReference type="Proteomes" id="UP000196878"/>
    </source>
</evidence>
<dbReference type="InterPro" id="IPR020889">
    <property type="entry name" value="LipoPS_assembly_LptD"/>
</dbReference>
<dbReference type="GO" id="GO:0015920">
    <property type="term" value="P:lipopolysaccharide transport"/>
    <property type="evidence" value="ECO:0007669"/>
    <property type="project" value="InterPro"/>
</dbReference>
<name>A0A212AGG2_9RHOB</name>
<dbReference type="AlphaFoldDB" id="A0A212AGG2"/>
<evidence type="ECO:0000313" key="3">
    <source>
        <dbReference type="EMBL" id="OWJ80592.1"/>
    </source>
</evidence>
<dbReference type="PANTHER" id="PTHR30189:SF1">
    <property type="entry name" value="LPS-ASSEMBLY PROTEIN LPTD"/>
    <property type="match status" value="1"/>
</dbReference>
<dbReference type="GO" id="GO:0009279">
    <property type="term" value="C:cell outer membrane"/>
    <property type="evidence" value="ECO:0007669"/>
    <property type="project" value="UniProtKB-SubCell"/>
</dbReference>
<organism evidence="3 4">
    <name type="scientific">Haematobacter genomosp. 1</name>
    <dbReference type="NCBI Taxonomy" id="366618"/>
    <lineage>
        <taxon>Bacteria</taxon>
        <taxon>Pseudomonadati</taxon>
        <taxon>Pseudomonadota</taxon>
        <taxon>Alphaproteobacteria</taxon>
        <taxon>Rhodobacterales</taxon>
        <taxon>Paracoccaceae</taxon>
        <taxon>Haematobacter</taxon>
    </lineage>
</organism>
<reference evidence="3 4" key="1">
    <citation type="submission" date="2016-12" db="EMBL/GenBank/DDBJ databases">
        <title>Comparison of Traditional DNA-DNA Hybridization with In Silico Genomic Analysis.</title>
        <authorList>
            <person name="Nicholson A.C."/>
            <person name="Humrighouse B.W."/>
            <person name="Graziano J."/>
            <person name="Lasker B."/>
            <person name="Whitney A.M."/>
            <person name="Mcquiston J.R."/>
        </authorList>
    </citation>
    <scope>NUCLEOTIDE SEQUENCE [LARGE SCALE GENOMIC DNA]</scope>
    <source>
        <strain evidence="3 4">H2240</strain>
    </source>
</reference>
<evidence type="ECO:0000256" key="1">
    <source>
        <dbReference type="HAMAP-Rule" id="MF_01411"/>
    </source>
</evidence>
<comment type="caution">
    <text evidence="1">Lacks conserved residue(s) required for the propagation of feature annotation.</text>
</comment>
<keyword evidence="1" id="KW-0472">Membrane</keyword>
<dbReference type="PANTHER" id="PTHR30189">
    <property type="entry name" value="LPS-ASSEMBLY PROTEIN"/>
    <property type="match status" value="1"/>
</dbReference>
<proteinExistence type="inferred from homology"/>
<gene>
    <name evidence="1" type="primary">lptD</name>
    <name evidence="3" type="ORF">CDV49_02070</name>
</gene>
<comment type="subcellular location">
    <subcellularLocation>
        <location evidence="1">Cell outer membrane</location>
    </subcellularLocation>
</comment>
<dbReference type="RefSeq" id="WP_088213903.1">
    <property type="nucleotide sequence ID" value="NZ_NIPW01000004.1"/>
</dbReference>
<dbReference type="InterPro" id="IPR050218">
    <property type="entry name" value="LptD"/>
</dbReference>
<dbReference type="EMBL" id="NIPW01000004">
    <property type="protein sequence ID" value="OWJ80592.1"/>
    <property type="molecule type" value="Genomic_DNA"/>
</dbReference>
<dbReference type="GO" id="GO:0043165">
    <property type="term" value="P:Gram-negative-bacterium-type cell outer membrane assembly"/>
    <property type="evidence" value="ECO:0007669"/>
    <property type="project" value="UniProtKB-UniRule"/>
</dbReference>
<comment type="subunit">
    <text evidence="1">Component of the lipopolysaccharide transport and assembly complex.</text>
</comment>
<comment type="function">
    <text evidence="1">Involved in the assembly of lipopolysaccharide (LPS) at the surface of the outer membrane.</text>
</comment>
<dbReference type="OrthoDB" id="9760225at2"/>
<dbReference type="GO" id="GO:1990351">
    <property type="term" value="C:transporter complex"/>
    <property type="evidence" value="ECO:0007669"/>
    <property type="project" value="TreeGrafter"/>
</dbReference>
<feature type="signal peptide" evidence="1">
    <location>
        <begin position="1"/>
        <end position="25"/>
    </location>
</feature>
<accession>A0A212AGG2</accession>
<comment type="similarity">
    <text evidence="1">Belongs to the LptD family.</text>
</comment>
<keyword evidence="1" id="KW-0732">Signal</keyword>
<feature type="domain" description="LptD C-terminal" evidence="2">
    <location>
        <begin position="277"/>
        <end position="612"/>
    </location>
</feature>